<dbReference type="OrthoDB" id="6810016at2"/>
<dbReference type="InterPro" id="IPR011990">
    <property type="entry name" value="TPR-like_helical_dom_sf"/>
</dbReference>
<dbReference type="SMART" id="SM00671">
    <property type="entry name" value="SEL1"/>
    <property type="match status" value="5"/>
</dbReference>
<dbReference type="InterPro" id="IPR050767">
    <property type="entry name" value="Sel1_AlgK"/>
</dbReference>
<name>A0A089ZRK9_9PSED</name>
<keyword evidence="2" id="KW-1185">Reference proteome</keyword>
<dbReference type="Proteomes" id="UP000029499">
    <property type="component" value="Chromosome"/>
</dbReference>
<accession>A0A089ZRK9</accession>
<organism evidence="1 2">
    <name type="scientific">Pseudomonas rhizosphaerae</name>
    <dbReference type="NCBI Taxonomy" id="216142"/>
    <lineage>
        <taxon>Bacteria</taxon>
        <taxon>Pseudomonadati</taxon>
        <taxon>Pseudomonadota</taxon>
        <taxon>Gammaproteobacteria</taxon>
        <taxon>Pseudomonadales</taxon>
        <taxon>Pseudomonadaceae</taxon>
        <taxon>Pseudomonas</taxon>
    </lineage>
</organism>
<dbReference type="AlphaFoldDB" id="A0A089ZRK9"/>
<dbReference type="KEGG" id="prh:LT40_20080"/>
<protein>
    <submittedName>
        <fullName evidence="1">Sel1 repeat-containing protein</fullName>
    </submittedName>
</protein>
<dbReference type="EMBL" id="CP009533">
    <property type="protein sequence ID" value="AIS19561.1"/>
    <property type="molecule type" value="Genomic_DNA"/>
</dbReference>
<reference evidence="1 2" key="1">
    <citation type="journal article" date="2015" name="J. Biotechnol.">
        <title>Complete genome sequence of Pseudomonas rhizosphaerae IH5T (=DSM 16299T), a phosphate-solubilizing rhizobacterium for bacterial biofertilizer.</title>
        <authorList>
            <person name="Kwak Y."/>
            <person name="Jung B.K."/>
            <person name="Shin J.H."/>
        </authorList>
    </citation>
    <scope>NUCLEOTIDE SEQUENCE [LARGE SCALE GENOMIC DNA]</scope>
    <source>
        <strain evidence="1">DSM 16299</strain>
    </source>
</reference>
<dbReference type="HOGENOM" id="CLU_000288_36_4_6"/>
<dbReference type="Gene3D" id="1.25.40.10">
    <property type="entry name" value="Tetratricopeptide repeat domain"/>
    <property type="match status" value="1"/>
</dbReference>
<dbReference type="PANTHER" id="PTHR11102:SF160">
    <property type="entry name" value="ERAD-ASSOCIATED E3 UBIQUITIN-PROTEIN LIGASE COMPONENT HRD3"/>
    <property type="match status" value="1"/>
</dbReference>
<dbReference type="InterPro" id="IPR006597">
    <property type="entry name" value="Sel1-like"/>
</dbReference>
<dbReference type="RefSeq" id="WP_043192891.1">
    <property type="nucleotide sequence ID" value="NZ_CP009533.1"/>
</dbReference>
<gene>
    <name evidence="1" type="ORF">LT40_20080</name>
</gene>
<proteinExistence type="predicted"/>
<dbReference type="STRING" id="216142.LT40_20080"/>
<evidence type="ECO:0000313" key="1">
    <source>
        <dbReference type="EMBL" id="AIS19561.1"/>
    </source>
</evidence>
<evidence type="ECO:0000313" key="2">
    <source>
        <dbReference type="Proteomes" id="UP000029499"/>
    </source>
</evidence>
<sequence>MSADWRLRRLEVLDNEQLQAMLAADPRKAAQALVIAAGQGVVDAQALLGQILLDGRGIERDAALALKWFAIAASRGHAMAHNMLGRCHEHGWGCEASAERAAGHYLHAARAGLDWGLYNLANLWGTGRGLALDHARAFACYLQAATMGHAKSMNLVGRYLEQGLVMAADLPAPKVWYKRSAQAGDFRGQFSHAAMLAEEGDIDTAVMWLQRALEGGNTNFLRSSVAVLEQARQPAIKAMATLYAQRLQALEG</sequence>
<dbReference type="Pfam" id="PF08238">
    <property type="entry name" value="Sel1"/>
    <property type="match status" value="5"/>
</dbReference>
<dbReference type="SUPFAM" id="SSF81901">
    <property type="entry name" value="HCP-like"/>
    <property type="match status" value="1"/>
</dbReference>
<dbReference type="PANTHER" id="PTHR11102">
    <property type="entry name" value="SEL-1-LIKE PROTEIN"/>
    <property type="match status" value="1"/>
</dbReference>
<dbReference type="eggNOG" id="COG0790">
    <property type="taxonomic scope" value="Bacteria"/>
</dbReference>